<evidence type="ECO:0000313" key="2">
    <source>
        <dbReference type="EMBL" id="CAA9566048.1"/>
    </source>
</evidence>
<gene>
    <name evidence="2" type="ORF">AVDCRST_MAG49-3058</name>
</gene>
<feature type="compositionally biased region" description="Basic and acidic residues" evidence="1">
    <location>
        <begin position="28"/>
        <end position="43"/>
    </location>
</feature>
<feature type="non-terminal residue" evidence="2">
    <location>
        <position position="97"/>
    </location>
</feature>
<accession>A0A6J4V3W7</accession>
<protein>
    <submittedName>
        <fullName evidence="2">Uncharacterized protein</fullName>
    </submittedName>
</protein>
<proteinExistence type="predicted"/>
<feature type="non-terminal residue" evidence="2">
    <location>
        <position position="1"/>
    </location>
</feature>
<feature type="region of interest" description="Disordered" evidence="1">
    <location>
        <begin position="1"/>
        <end position="82"/>
    </location>
</feature>
<name>A0A6J4V3W7_9BACT</name>
<dbReference type="EMBL" id="CADCWG010000209">
    <property type="protein sequence ID" value="CAA9566048.1"/>
    <property type="molecule type" value="Genomic_DNA"/>
</dbReference>
<sequence>ARGLASAPRRPFRAGSPPRRTAVRGRGRRPDQRPTRRPADPPTRRLRRHAHRISPRARVPRAPTLERHRPHRPSHDTRGNHCCRPLALGLARRRRRV</sequence>
<dbReference type="AlphaFoldDB" id="A0A6J4V3W7"/>
<evidence type="ECO:0000256" key="1">
    <source>
        <dbReference type="SAM" id="MobiDB-lite"/>
    </source>
</evidence>
<organism evidence="2">
    <name type="scientific">uncultured Thermomicrobiales bacterium</name>
    <dbReference type="NCBI Taxonomy" id="1645740"/>
    <lineage>
        <taxon>Bacteria</taxon>
        <taxon>Pseudomonadati</taxon>
        <taxon>Thermomicrobiota</taxon>
        <taxon>Thermomicrobia</taxon>
        <taxon>Thermomicrobiales</taxon>
        <taxon>environmental samples</taxon>
    </lineage>
</organism>
<reference evidence="2" key="1">
    <citation type="submission" date="2020-02" db="EMBL/GenBank/DDBJ databases">
        <authorList>
            <person name="Meier V. D."/>
        </authorList>
    </citation>
    <scope>NUCLEOTIDE SEQUENCE</scope>
    <source>
        <strain evidence="2">AVDCRST_MAG49</strain>
    </source>
</reference>
<feature type="compositionally biased region" description="Basic residues" evidence="1">
    <location>
        <begin position="44"/>
        <end position="59"/>
    </location>
</feature>